<evidence type="ECO:0000256" key="2">
    <source>
        <dbReference type="ARBA" id="ARBA00019065"/>
    </source>
</evidence>
<sequence>MITINPEEMLNEATNFNKKITEGFSNLADVGEIGSGVTPHETIYEEDKLKLYHYKSDSSMATNSVPLLIVYALVNRPYMADIQENRSTIKGLMDNGQDVYLIDWGYADDADQYLTMDDYINGYIDRCVDILRERHNVEKINLLGICQGGTFSLCYSSMHPEKIRNLVTMVTPVDFHTSDNMLSHWVQNIDIDLLVDTQGNISGDLLNGTFLSMKPYELMGKKYLDVIDILDNPDALKNFMRMEQWIFDSPDQAAETFRQFIKDFYQDNKLIKGEVVIGNKTVDLTNLTMPILNIYGELDHLVPPAASTALQSYVGSDDYNEISFPGGHIGIYVSGKAQKTIPPEIGSWLNLR</sequence>
<feature type="domain" description="AB hydrolase-1" evidence="7">
    <location>
        <begin position="66"/>
        <end position="331"/>
    </location>
</feature>
<keyword evidence="5" id="KW-0012">Acyltransferase</keyword>
<dbReference type="UniPathway" id="UPA00917"/>
<dbReference type="NCBIfam" id="TIGR01836">
    <property type="entry name" value="PHA_synth_III_C"/>
    <property type="match status" value="1"/>
</dbReference>
<keyword evidence="3" id="KW-0808">Transferase</keyword>
<dbReference type="Pfam" id="PF00561">
    <property type="entry name" value="Abhydrolase_1"/>
    <property type="match status" value="1"/>
</dbReference>
<dbReference type="InterPro" id="IPR051321">
    <property type="entry name" value="PHA/PHB_synthase"/>
</dbReference>
<proteinExistence type="predicted"/>
<gene>
    <name evidence="8" type="ORF">METZ01_LOCUS10843</name>
</gene>
<evidence type="ECO:0000259" key="7">
    <source>
        <dbReference type="Pfam" id="PF00561"/>
    </source>
</evidence>
<accession>A0A381NUQ2</accession>
<dbReference type="GO" id="GO:0016746">
    <property type="term" value="F:acyltransferase activity"/>
    <property type="evidence" value="ECO:0007669"/>
    <property type="project" value="UniProtKB-KW"/>
</dbReference>
<protein>
    <recommendedName>
        <fullName evidence="2">Poly(3-hydroxyalkanoate) polymerase subunit PhaC</fullName>
    </recommendedName>
    <alternativeName>
        <fullName evidence="6">PHB synthase subunit PhaC</fullName>
    </alternativeName>
</protein>
<evidence type="ECO:0000256" key="6">
    <source>
        <dbReference type="ARBA" id="ARBA00033356"/>
    </source>
</evidence>
<dbReference type="Gene3D" id="3.40.50.1820">
    <property type="entry name" value="alpha/beta hydrolase"/>
    <property type="match status" value="1"/>
</dbReference>
<dbReference type="SUPFAM" id="SSF53474">
    <property type="entry name" value="alpha/beta-Hydrolases"/>
    <property type="match status" value="1"/>
</dbReference>
<dbReference type="InterPro" id="IPR000073">
    <property type="entry name" value="AB_hydrolase_1"/>
</dbReference>
<dbReference type="PANTHER" id="PTHR36837:SF2">
    <property type="entry name" value="POLY(3-HYDROXYALKANOATE) POLYMERASE SUBUNIT PHAC"/>
    <property type="match status" value="1"/>
</dbReference>
<dbReference type="InterPro" id="IPR010125">
    <property type="entry name" value="PHA_synth_III_C"/>
</dbReference>
<reference evidence="8" key="1">
    <citation type="submission" date="2018-05" db="EMBL/GenBank/DDBJ databases">
        <authorList>
            <person name="Lanie J.A."/>
            <person name="Ng W.-L."/>
            <person name="Kazmierczak K.M."/>
            <person name="Andrzejewski T.M."/>
            <person name="Davidsen T.M."/>
            <person name="Wayne K.J."/>
            <person name="Tettelin H."/>
            <person name="Glass J.I."/>
            <person name="Rusch D."/>
            <person name="Podicherti R."/>
            <person name="Tsui H.-C.T."/>
            <person name="Winkler M.E."/>
        </authorList>
    </citation>
    <scope>NUCLEOTIDE SEQUENCE</scope>
</reference>
<comment type="pathway">
    <text evidence="1">Biopolymer metabolism; poly-(R)-3-hydroxybutanoate biosynthesis.</text>
</comment>
<organism evidence="8">
    <name type="scientific">marine metagenome</name>
    <dbReference type="NCBI Taxonomy" id="408172"/>
    <lineage>
        <taxon>unclassified sequences</taxon>
        <taxon>metagenomes</taxon>
        <taxon>ecological metagenomes</taxon>
    </lineage>
</organism>
<keyword evidence="4" id="KW-0583">PHB biosynthesis</keyword>
<evidence type="ECO:0000256" key="3">
    <source>
        <dbReference type="ARBA" id="ARBA00022679"/>
    </source>
</evidence>
<dbReference type="PANTHER" id="PTHR36837">
    <property type="entry name" value="POLY(3-HYDROXYALKANOATE) POLYMERASE SUBUNIT PHAC"/>
    <property type="match status" value="1"/>
</dbReference>
<evidence type="ECO:0000313" key="8">
    <source>
        <dbReference type="EMBL" id="SUZ57989.1"/>
    </source>
</evidence>
<evidence type="ECO:0000256" key="1">
    <source>
        <dbReference type="ARBA" id="ARBA00004683"/>
    </source>
</evidence>
<name>A0A381NUQ2_9ZZZZ</name>
<dbReference type="EMBL" id="UINC01000591">
    <property type="protein sequence ID" value="SUZ57989.1"/>
    <property type="molecule type" value="Genomic_DNA"/>
</dbReference>
<dbReference type="GO" id="GO:0042619">
    <property type="term" value="P:poly-hydroxybutyrate biosynthetic process"/>
    <property type="evidence" value="ECO:0007669"/>
    <property type="project" value="UniProtKB-KW"/>
</dbReference>
<evidence type="ECO:0000256" key="4">
    <source>
        <dbReference type="ARBA" id="ARBA00022752"/>
    </source>
</evidence>
<dbReference type="AlphaFoldDB" id="A0A381NUQ2"/>
<evidence type="ECO:0000256" key="5">
    <source>
        <dbReference type="ARBA" id="ARBA00023315"/>
    </source>
</evidence>
<dbReference type="InterPro" id="IPR029058">
    <property type="entry name" value="AB_hydrolase_fold"/>
</dbReference>